<name>A0A8H7C5X6_AGABI</name>
<protein>
    <recommendedName>
        <fullName evidence="5">Arsenite methyltransferase</fullName>
        <ecNumber evidence="4">2.1.1.137</ecNumber>
    </recommendedName>
</protein>
<evidence type="ECO:0000256" key="7">
    <source>
        <dbReference type="ARBA" id="ARBA00047943"/>
    </source>
</evidence>
<evidence type="ECO:0000313" key="10">
    <source>
        <dbReference type="EMBL" id="KAF7763730.1"/>
    </source>
</evidence>
<accession>A0A8H7C5X6</accession>
<keyword evidence="1" id="KW-0808">Transferase</keyword>
<dbReference type="Gene3D" id="3.40.50.150">
    <property type="entry name" value="Vaccinia Virus protein VP39"/>
    <property type="match status" value="1"/>
</dbReference>
<dbReference type="GO" id="GO:0030791">
    <property type="term" value="F:arsenite methyltransferase activity"/>
    <property type="evidence" value="ECO:0007669"/>
    <property type="project" value="UniProtKB-EC"/>
</dbReference>
<evidence type="ECO:0000256" key="6">
    <source>
        <dbReference type="ARBA" id="ARBA00047941"/>
    </source>
</evidence>
<dbReference type="EC" id="2.1.1.137" evidence="4"/>
<gene>
    <name evidence="10" type="ORF">Agabi119p4_8267</name>
</gene>
<dbReference type="Pfam" id="PF00581">
    <property type="entry name" value="Rhodanese"/>
    <property type="match status" value="1"/>
</dbReference>
<evidence type="ECO:0000256" key="8">
    <source>
        <dbReference type="ARBA" id="ARBA00048428"/>
    </source>
</evidence>
<dbReference type="AlphaFoldDB" id="A0A8H7C5X6"/>
<sequence>MASSEGITKIVNAAYSERAAKGVDANVSTTVASAVGYSTTELASVPSGSSLGLSCGTPVKDANLREGESVLDLGSGGGLDVFLAADLVGTTGKVVGLDGSKAMVDLSRQNAKAKGVKPPHVAFAQASFTEELPIEPCSVDCVISNCVLNLLPDDGKALTLRETYRVLRPGGRAHFSDIVAIRDIPAELKEDPVMHVNCISGAISWQKYEDLLRKAGFIDISFSNVTNGLSACCTEPLQLPKSDRHPATGTISSFDVDKFVASNRILARKPESPQEKISSTILKQWWDAYPLVNSSPEAMTAEEVASLIRDPSKNVEDFVVVDVRRNDHAGGHVKGSVQCPAQSFYDDAPAYFEKFKDTEKVIFYCQSSNGRGPRCAGWYQDYLDSVGCSSSKAYVLAGGIKGWMGKYKGQHDLMDYD</sequence>
<proteinExistence type="inferred from homology"/>
<dbReference type="InterPro" id="IPR026669">
    <property type="entry name" value="Arsenite_MeTrfase-like"/>
</dbReference>
<dbReference type="InterPro" id="IPR025714">
    <property type="entry name" value="Methyltranfer_dom"/>
</dbReference>
<dbReference type="Proteomes" id="UP000629468">
    <property type="component" value="Unassembled WGS sequence"/>
</dbReference>
<comment type="similarity">
    <text evidence="3">Belongs to the methyltransferase superfamily. Arsenite methyltransferase family.</text>
</comment>
<dbReference type="PANTHER" id="PTHR43675">
    <property type="entry name" value="ARSENITE METHYLTRANSFERASE"/>
    <property type="match status" value="1"/>
</dbReference>
<dbReference type="InterPro" id="IPR001763">
    <property type="entry name" value="Rhodanese-like_dom"/>
</dbReference>
<dbReference type="Pfam" id="PF13847">
    <property type="entry name" value="Methyltransf_31"/>
    <property type="match status" value="1"/>
</dbReference>
<dbReference type="SMART" id="SM00450">
    <property type="entry name" value="RHOD"/>
    <property type="match status" value="1"/>
</dbReference>
<evidence type="ECO:0000313" key="11">
    <source>
        <dbReference type="Proteomes" id="UP000629468"/>
    </source>
</evidence>
<comment type="caution">
    <text evidence="10">The sequence shown here is derived from an EMBL/GenBank/DDBJ whole genome shotgun (WGS) entry which is preliminary data.</text>
</comment>
<evidence type="ECO:0000256" key="3">
    <source>
        <dbReference type="ARBA" id="ARBA00034487"/>
    </source>
</evidence>
<reference evidence="10 11" key="1">
    <citation type="journal article" name="Sci. Rep.">
        <title>Telomere-to-telomere assembled and centromere annotated genomes of the two main subspecies of the button mushroom Agaricus bisporus reveal especially polymorphic chromosome ends.</title>
        <authorList>
            <person name="Sonnenberg A.S.M."/>
            <person name="Sedaghat-Telgerd N."/>
            <person name="Lavrijssen B."/>
            <person name="Ohm R.A."/>
            <person name="Hendrickx P.M."/>
            <person name="Scholtmeijer K."/>
            <person name="Baars J.J.P."/>
            <person name="van Peer A."/>
        </authorList>
    </citation>
    <scope>NUCLEOTIDE SEQUENCE [LARGE SCALE GENOMIC DNA]</scope>
    <source>
        <strain evidence="10 11">H119_p4</strain>
    </source>
</reference>
<dbReference type="Gene3D" id="3.40.250.10">
    <property type="entry name" value="Rhodanese-like domain"/>
    <property type="match status" value="1"/>
</dbReference>
<evidence type="ECO:0000256" key="1">
    <source>
        <dbReference type="ARBA" id="ARBA00022679"/>
    </source>
</evidence>
<dbReference type="EMBL" id="JABXXO010000011">
    <property type="protein sequence ID" value="KAF7763730.1"/>
    <property type="molecule type" value="Genomic_DNA"/>
</dbReference>
<evidence type="ECO:0000256" key="5">
    <source>
        <dbReference type="ARBA" id="ARBA00034545"/>
    </source>
</evidence>
<dbReference type="InterPro" id="IPR036873">
    <property type="entry name" value="Rhodanese-like_dom_sf"/>
</dbReference>
<comment type="catalytic activity">
    <reaction evidence="7">
        <text>arsenic triglutathione + 2 [thioredoxin]-dithiol + 2 S-adenosyl-L-methionine + H2O = dimethylarsinous acid + 2 [thioredoxin]-disulfide + 3 glutathione + 2 S-adenosyl-L-homocysteine + 2 H(+)</text>
        <dbReference type="Rhea" id="RHEA:69464"/>
        <dbReference type="Rhea" id="RHEA-COMP:10698"/>
        <dbReference type="Rhea" id="RHEA-COMP:10700"/>
        <dbReference type="ChEBI" id="CHEBI:15377"/>
        <dbReference type="ChEBI" id="CHEBI:15378"/>
        <dbReference type="ChEBI" id="CHEBI:23808"/>
        <dbReference type="ChEBI" id="CHEBI:29950"/>
        <dbReference type="ChEBI" id="CHEBI:50058"/>
        <dbReference type="ChEBI" id="CHEBI:57856"/>
        <dbReference type="ChEBI" id="CHEBI:57925"/>
        <dbReference type="ChEBI" id="CHEBI:59789"/>
        <dbReference type="ChEBI" id="CHEBI:183640"/>
        <dbReference type="EC" id="2.1.1.137"/>
    </reaction>
</comment>
<evidence type="ECO:0000256" key="2">
    <source>
        <dbReference type="ARBA" id="ARBA00022691"/>
    </source>
</evidence>
<dbReference type="PANTHER" id="PTHR43675:SF8">
    <property type="entry name" value="ARSENITE METHYLTRANSFERASE"/>
    <property type="match status" value="1"/>
</dbReference>
<dbReference type="PROSITE" id="PS50206">
    <property type="entry name" value="RHODANESE_3"/>
    <property type="match status" value="1"/>
</dbReference>
<organism evidence="10 11">
    <name type="scientific">Agaricus bisporus var. burnettii</name>
    <dbReference type="NCBI Taxonomy" id="192524"/>
    <lineage>
        <taxon>Eukaryota</taxon>
        <taxon>Fungi</taxon>
        <taxon>Dikarya</taxon>
        <taxon>Basidiomycota</taxon>
        <taxon>Agaricomycotina</taxon>
        <taxon>Agaricomycetes</taxon>
        <taxon>Agaricomycetidae</taxon>
        <taxon>Agaricales</taxon>
        <taxon>Agaricineae</taxon>
        <taxon>Agaricaceae</taxon>
        <taxon>Agaricus</taxon>
    </lineage>
</organism>
<feature type="domain" description="Rhodanese" evidence="9">
    <location>
        <begin position="314"/>
        <end position="412"/>
    </location>
</feature>
<evidence type="ECO:0000256" key="4">
    <source>
        <dbReference type="ARBA" id="ARBA00034521"/>
    </source>
</evidence>
<dbReference type="InterPro" id="IPR029063">
    <property type="entry name" value="SAM-dependent_MTases_sf"/>
</dbReference>
<comment type="catalytic activity">
    <reaction evidence="8">
        <text>arsenic triglutathione + 3 [thioredoxin]-dithiol + 3 S-adenosyl-L-methionine = trimethylarsine + 3 [thioredoxin]-disulfide + 3 glutathione + 3 S-adenosyl-L-homocysteine + 3 H(+)</text>
        <dbReference type="Rhea" id="RHEA:69432"/>
        <dbReference type="Rhea" id="RHEA-COMP:10698"/>
        <dbReference type="Rhea" id="RHEA-COMP:10700"/>
        <dbReference type="ChEBI" id="CHEBI:15378"/>
        <dbReference type="ChEBI" id="CHEBI:27130"/>
        <dbReference type="ChEBI" id="CHEBI:29950"/>
        <dbReference type="ChEBI" id="CHEBI:50058"/>
        <dbReference type="ChEBI" id="CHEBI:57856"/>
        <dbReference type="ChEBI" id="CHEBI:57925"/>
        <dbReference type="ChEBI" id="CHEBI:59789"/>
        <dbReference type="ChEBI" id="CHEBI:183640"/>
        <dbReference type="EC" id="2.1.1.137"/>
    </reaction>
</comment>
<keyword evidence="2" id="KW-0949">S-adenosyl-L-methionine</keyword>
<dbReference type="CDD" id="cd02440">
    <property type="entry name" value="AdoMet_MTases"/>
    <property type="match status" value="1"/>
</dbReference>
<dbReference type="SUPFAM" id="SSF53335">
    <property type="entry name" value="S-adenosyl-L-methionine-dependent methyltransferases"/>
    <property type="match status" value="1"/>
</dbReference>
<evidence type="ECO:0000259" key="9">
    <source>
        <dbReference type="PROSITE" id="PS50206"/>
    </source>
</evidence>
<dbReference type="SUPFAM" id="SSF52821">
    <property type="entry name" value="Rhodanese/Cell cycle control phosphatase"/>
    <property type="match status" value="1"/>
</dbReference>
<comment type="catalytic activity">
    <reaction evidence="6">
        <text>arsenic triglutathione + [thioredoxin]-dithiol + S-adenosyl-L-methionine + 2 H2O = methylarsonous acid + [thioredoxin]-disulfide + 3 glutathione + S-adenosyl-L-homocysteine + H(+)</text>
        <dbReference type="Rhea" id="RHEA:69460"/>
        <dbReference type="Rhea" id="RHEA-COMP:10698"/>
        <dbReference type="Rhea" id="RHEA-COMP:10700"/>
        <dbReference type="ChEBI" id="CHEBI:15377"/>
        <dbReference type="ChEBI" id="CHEBI:15378"/>
        <dbReference type="ChEBI" id="CHEBI:17826"/>
        <dbReference type="ChEBI" id="CHEBI:29950"/>
        <dbReference type="ChEBI" id="CHEBI:50058"/>
        <dbReference type="ChEBI" id="CHEBI:57856"/>
        <dbReference type="ChEBI" id="CHEBI:57925"/>
        <dbReference type="ChEBI" id="CHEBI:59789"/>
        <dbReference type="ChEBI" id="CHEBI:183640"/>
        <dbReference type="EC" id="2.1.1.137"/>
    </reaction>
</comment>